<dbReference type="AlphaFoldDB" id="M2T2Z3"/>
<dbReference type="GeneID" id="19132756"/>
<organism evidence="2 3">
    <name type="scientific">Cochliobolus sativus (strain ND90Pr / ATCC 201652)</name>
    <name type="common">Common root rot and spot blotch fungus</name>
    <name type="synonym">Bipolaris sorokiniana</name>
    <dbReference type="NCBI Taxonomy" id="665912"/>
    <lineage>
        <taxon>Eukaryota</taxon>
        <taxon>Fungi</taxon>
        <taxon>Dikarya</taxon>
        <taxon>Ascomycota</taxon>
        <taxon>Pezizomycotina</taxon>
        <taxon>Dothideomycetes</taxon>
        <taxon>Pleosporomycetidae</taxon>
        <taxon>Pleosporales</taxon>
        <taxon>Pleosporineae</taxon>
        <taxon>Pleosporaceae</taxon>
        <taxon>Bipolaris</taxon>
    </lineage>
</organism>
<evidence type="ECO:0000256" key="1">
    <source>
        <dbReference type="SAM" id="MobiDB-lite"/>
    </source>
</evidence>
<dbReference type="HOGENOM" id="CLU_1896037_0_0_1"/>
<dbReference type="EMBL" id="KB445644">
    <property type="protein sequence ID" value="EMD63412.1"/>
    <property type="molecule type" value="Genomic_DNA"/>
</dbReference>
<sequence length="134" mass="14567">MRPVRQPRNLYVVSDTGVTRPVATPLLKPCLGRRLPMTWQPGAKNPWPQVPAAAEGVEWLDCFLLVHSSSITGQALEPRVGPTNTTDHPGPTYSRRVHQEPPVSTSQEGRRNDGNFGTQVPGHGWAARLAAVCG</sequence>
<accession>M2T2Z3</accession>
<reference evidence="2 3" key="1">
    <citation type="journal article" date="2012" name="PLoS Pathog.">
        <title>Diverse lifestyles and strategies of plant pathogenesis encoded in the genomes of eighteen Dothideomycetes fungi.</title>
        <authorList>
            <person name="Ohm R.A."/>
            <person name="Feau N."/>
            <person name="Henrissat B."/>
            <person name="Schoch C.L."/>
            <person name="Horwitz B.A."/>
            <person name="Barry K.W."/>
            <person name="Condon B.J."/>
            <person name="Copeland A.C."/>
            <person name="Dhillon B."/>
            <person name="Glaser F."/>
            <person name="Hesse C.N."/>
            <person name="Kosti I."/>
            <person name="LaButti K."/>
            <person name="Lindquist E.A."/>
            <person name="Lucas S."/>
            <person name="Salamov A.A."/>
            <person name="Bradshaw R.E."/>
            <person name="Ciuffetti L."/>
            <person name="Hamelin R.C."/>
            <person name="Kema G.H.J."/>
            <person name="Lawrence C."/>
            <person name="Scott J.A."/>
            <person name="Spatafora J.W."/>
            <person name="Turgeon B.G."/>
            <person name="de Wit P.J.G.M."/>
            <person name="Zhong S."/>
            <person name="Goodwin S.B."/>
            <person name="Grigoriev I.V."/>
        </authorList>
    </citation>
    <scope>NUCLEOTIDE SEQUENCE [LARGE SCALE GENOMIC DNA]</scope>
    <source>
        <strain evidence="3">ND90Pr / ATCC 201652</strain>
    </source>
</reference>
<reference evidence="3" key="2">
    <citation type="journal article" date="2013" name="PLoS Genet.">
        <title>Comparative genome structure, secondary metabolite, and effector coding capacity across Cochliobolus pathogens.</title>
        <authorList>
            <person name="Condon B.J."/>
            <person name="Leng Y."/>
            <person name="Wu D."/>
            <person name="Bushley K.E."/>
            <person name="Ohm R.A."/>
            <person name="Otillar R."/>
            <person name="Martin J."/>
            <person name="Schackwitz W."/>
            <person name="Grimwood J."/>
            <person name="MohdZainudin N."/>
            <person name="Xue C."/>
            <person name="Wang R."/>
            <person name="Manning V.A."/>
            <person name="Dhillon B."/>
            <person name="Tu Z.J."/>
            <person name="Steffenson B.J."/>
            <person name="Salamov A."/>
            <person name="Sun H."/>
            <person name="Lowry S."/>
            <person name="LaButti K."/>
            <person name="Han J."/>
            <person name="Copeland A."/>
            <person name="Lindquist E."/>
            <person name="Barry K."/>
            <person name="Schmutz J."/>
            <person name="Baker S.E."/>
            <person name="Ciuffetti L.M."/>
            <person name="Grigoriev I.V."/>
            <person name="Zhong S."/>
            <person name="Turgeon B.G."/>
        </authorList>
    </citation>
    <scope>NUCLEOTIDE SEQUENCE [LARGE SCALE GENOMIC DNA]</scope>
    <source>
        <strain evidence="3">ND90Pr / ATCC 201652</strain>
    </source>
</reference>
<dbReference type="KEGG" id="bsc:COCSADRAFT_171682"/>
<proteinExistence type="predicted"/>
<dbReference type="RefSeq" id="XP_007700534.1">
    <property type="nucleotide sequence ID" value="XM_007702344.1"/>
</dbReference>
<keyword evidence="3" id="KW-1185">Reference proteome</keyword>
<evidence type="ECO:0000313" key="2">
    <source>
        <dbReference type="EMBL" id="EMD63412.1"/>
    </source>
</evidence>
<protein>
    <submittedName>
        <fullName evidence="2">Uncharacterized protein</fullName>
    </submittedName>
</protein>
<evidence type="ECO:0000313" key="3">
    <source>
        <dbReference type="Proteomes" id="UP000016934"/>
    </source>
</evidence>
<gene>
    <name evidence="2" type="ORF">COCSADRAFT_171682</name>
</gene>
<dbReference type="Proteomes" id="UP000016934">
    <property type="component" value="Unassembled WGS sequence"/>
</dbReference>
<feature type="region of interest" description="Disordered" evidence="1">
    <location>
        <begin position="74"/>
        <end position="121"/>
    </location>
</feature>
<name>M2T2Z3_COCSN</name>